<dbReference type="AlphaFoldDB" id="A0A4V3QZM7"/>
<reference evidence="3 4" key="1">
    <citation type="submission" date="2019-04" db="EMBL/GenBank/DDBJ databases">
        <title>Sphingomonas psychrotolerans sp. nov., isolated from soil in the Tianshan Mountains, Xinjiang, China.</title>
        <authorList>
            <person name="Luo Y."/>
            <person name="Sheng H."/>
        </authorList>
    </citation>
    <scope>NUCLEOTIDE SEQUENCE [LARGE SCALE GENOMIC DNA]</scope>
    <source>
        <strain evidence="3 4">ZFGT-11</strain>
    </source>
</reference>
<dbReference type="EMBL" id="SRXT01000002">
    <property type="protein sequence ID" value="TGX54852.1"/>
    <property type="molecule type" value="Genomic_DNA"/>
</dbReference>
<dbReference type="RefSeq" id="WP_135962747.1">
    <property type="nucleotide sequence ID" value="NZ_SRXT01000002.1"/>
</dbReference>
<organism evidence="3 4">
    <name type="scientific">Sphingomonas gei</name>
    <dbReference type="NCBI Taxonomy" id="1395960"/>
    <lineage>
        <taxon>Bacteria</taxon>
        <taxon>Pseudomonadati</taxon>
        <taxon>Pseudomonadota</taxon>
        <taxon>Alphaproteobacteria</taxon>
        <taxon>Sphingomonadales</taxon>
        <taxon>Sphingomonadaceae</taxon>
        <taxon>Sphingomonas</taxon>
    </lineage>
</organism>
<accession>A0A4V3QZM7</accession>
<evidence type="ECO:0000256" key="1">
    <source>
        <dbReference type="SAM" id="MobiDB-lite"/>
    </source>
</evidence>
<name>A0A4V3QZM7_9SPHN</name>
<keyword evidence="2" id="KW-0732">Signal</keyword>
<evidence type="ECO:0008006" key="5">
    <source>
        <dbReference type="Google" id="ProtNLM"/>
    </source>
</evidence>
<dbReference type="Proteomes" id="UP000306147">
    <property type="component" value="Unassembled WGS sequence"/>
</dbReference>
<protein>
    <recommendedName>
        <fullName evidence="5">DUF4189 domain-containing protein</fullName>
    </recommendedName>
</protein>
<dbReference type="OrthoDB" id="7391233at2"/>
<feature type="chain" id="PRO_5020720902" description="DUF4189 domain-containing protein" evidence="2">
    <location>
        <begin position="24"/>
        <end position="134"/>
    </location>
</feature>
<sequence length="134" mass="14230">MLKRIVIGAALAAAPLLVPAAQAQNAAQSGVLVIYGSDKCPTNDNGEEVVICQRLDEAERFRIPQTLRNQTGRPQANQSWAVRSQDALEAGRTGTGSCSTVGPGGQTGCFVRQATRARAESNARRDEQTDLPLP</sequence>
<proteinExistence type="predicted"/>
<feature type="signal peptide" evidence="2">
    <location>
        <begin position="1"/>
        <end position="23"/>
    </location>
</feature>
<gene>
    <name evidence="3" type="ORF">E5A73_05230</name>
</gene>
<comment type="caution">
    <text evidence="3">The sequence shown here is derived from an EMBL/GenBank/DDBJ whole genome shotgun (WGS) entry which is preliminary data.</text>
</comment>
<evidence type="ECO:0000256" key="2">
    <source>
        <dbReference type="SAM" id="SignalP"/>
    </source>
</evidence>
<evidence type="ECO:0000313" key="3">
    <source>
        <dbReference type="EMBL" id="TGX54852.1"/>
    </source>
</evidence>
<evidence type="ECO:0000313" key="4">
    <source>
        <dbReference type="Proteomes" id="UP000306147"/>
    </source>
</evidence>
<keyword evidence="4" id="KW-1185">Reference proteome</keyword>
<feature type="region of interest" description="Disordered" evidence="1">
    <location>
        <begin position="114"/>
        <end position="134"/>
    </location>
</feature>
<feature type="compositionally biased region" description="Basic and acidic residues" evidence="1">
    <location>
        <begin position="117"/>
        <end position="128"/>
    </location>
</feature>